<dbReference type="SFLD" id="SFLDS00029">
    <property type="entry name" value="Radical_SAM"/>
    <property type="match status" value="2"/>
</dbReference>
<dbReference type="SFLD" id="SFLDG01387">
    <property type="entry name" value="BtrN-like_SPASM_domain_contain"/>
    <property type="match status" value="1"/>
</dbReference>
<dbReference type="GO" id="GO:0046872">
    <property type="term" value="F:metal ion binding"/>
    <property type="evidence" value="ECO:0007669"/>
    <property type="project" value="UniProtKB-KW"/>
</dbReference>
<keyword evidence="3" id="KW-0949">S-adenosyl-L-methionine</keyword>
<dbReference type="SFLD" id="SFLDG01386">
    <property type="entry name" value="main_SPASM_domain-containing"/>
    <property type="match status" value="1"/>
</dbReference>
<dbReference type="Pfam" id="PF13186">
    <property type="entry name" value="SPASM"/>
    <property type="match status" value="1"/>
</dbReference>
<feature type="domain" description="Radical SAM core" evidence="7">
    <location>
        <begin position="100"/>
        <end position="323"/>
    </location>
</feature>
<dbReference type="InterPro" id="IPR007197">
    <property type="entry name" value="rSAM"/>
</dbReference>
<dbReference type="EMBL" id="CAADFO010000043">
    <property type="protein sequence ID" value="VFK28954.1"/>
    <property type="molecule type" value="Genomic_DNA"/>
</dbReference>
<dbReference type="SUPFAM" id="SSF102114">
    <property type="entry name" value="Radical SAM enzymes"/>
    <property type="match status" value="1"/>
</dbReference>
<dbReference type="InterPro" id="IPR050377">
    <property type="entry name" value="Radical_SAM_PqqE_MftC-like"/>
</dbReference>
<keyword evidence="6" id="KW-0411">Iron-sulfur</keyword>
<dbReference type="GO" id="GO:0003824">
    <property type="term" value="F:catalytic activity"/>
    <property type="evidence" value="ECO:0007669"/>
    <property type="project" value="InterPro"/>
</dbReference>
<evidence type="ECO:0000256" key="5">
    <source>
        <dbReference type="ARBA" id="ARBA00023004"/>
    </source>
</evidence>
<proteinExistence type="predicted"/>
<gene>
    <name evidence="8" type="ORF">BECKMB1821G_GA0114241_104324</name>
</gene>
<comment type="cofactor">
    <cofactor evidence="1">
        <name>[4Fe-4S] cluster</name>
        <dbReference type="ChEBI" id="CHEBI:49883"/>
    </cofactor>
</comment>
<dbReference type="SFLD" id="SFLDG01067">
    <property type="entry name" value="SPASM/twitch_domain_containing"/>
    <property type="match status" value="2"/>
</dbReference>
<dbReference type="PANTHER" id="PTHR11228">
    <property type="entry name" value="RADICAL SAM DOMAIN PROTEIN"/>
    <property type="match status" value="1"/>
</dbReference>
<keyword evidence="5" id="KW-0408">Iron</keyword>
<name>A0A450XI74_9GAMM</name>
<dbReference type="GO" id="GO:0051536">
    <property type="term" value="F:iron-sulfur cluster binding"/>
    <property type="evidence" value="ECO:0007669"/>
    <property type="project" value="UniProtKB-KW"/>
</dbReference>
<dbReference type="InterPro" id="IPR058240">
    <property type="entry name" value="rSAM_sf"/>
</dbReference>
<evidence type="ECO:0000313" key="8">
    <source>
        <dbReference type="EMBL" id="VFK28954.1"/>
    </source>
</evidence>
<dbReference type="Gene3D" id="3.20.20.70">
    <property type="entry name" value="Aldolase class I"/>
    <property type="match status" value="1"/>
</dbReference>
<evidence type="ECO:0000259" key="7">
    <source>
        <dbReference type="PROSITE" id="PS51918"/>
    </source>
</evidence>
<evidence type="ECO:0000256" key="6">
    <source>
        <dbReference type="ARBA" id="ARBA00023014"/>
    </source>
</evidence>
<keyword evidence="4" id="KW-0479">Metal-binding</keyword>
<dbReference type="AlphaFoldDB" id="A0A450XI74"/>
<dbReference type="InterPro" id="IPR023885">
    <property type="entry name" value="4Fe4S-binding_SPASM_dom"/>
</dbReference>
<dbReference type="InterPro" id="IPR034391">
    <property type="entry name" value="AdoMet-like_SPASM_containing"/>
</dbReference>
<dbReference type="InterPro" id="IPR013785">
    <property type="entry name" value="Aldolase_TIM"/>
</dbReference>
<organism evidence="8">
    <name type="scientific">Candidatus Kentrum sp. MB</name>
    <dbReference type="NCBI Taxonomy" id="2138164"/>
    <lineage>
        <taxon>Bacteria</taxon>
        <taxon>Pseudomonadati</taxon>
        <taxon>Pseudomonadota</taxon>
        <taxon>Gammaproteobacteria</taxon>
        <taxon>Candidatus Kentrum</taxon>
    </lineage>
</organism>
<evidence type="ECO:0000256" key="3">
    <source>
        <dbReference type="ARBA" id="ARBA00022691"/>
    </source>
</evidence>
<dbReference type="NCBIfam" id="TIGR04085">
    <property type="entry name" value="rSAM_more_4Fe4S"/>
    <property type="match status" value="1"/>
</dbReference>
<dbReference type="Pfam" id="PF04055">
    <property type="entry name" value="Radical_SAM"/>
    <property type="match status" value="1"/>
</dbReference>
<protein>
    <submittedName>
        <fullName evidence="8">Radical SAM superfamily enzyme, MoaA/NifB/PqqE/SkfB family</fullName>
    </submittedName>
</protein>
<accession>A0A450XI74</accession>
<reference evidence="8" key="1">
    <citation type="submission" date="2019-02" db="EMBL/GenBank/DDBJ databases">
        <authorList>
            <person name="Gruber-Vodicka R. H."/>
            <person name="Seah K. B. B."/>
        </authorList>
    </citation>
    <scope>NUCLEOTIDE SEQUENCE</scope>
    <source>
        <strain evidence="8">BECK_BZ197</strain>
    </source>
</reference>
<evidence type="ECO:0000256" key="1">
    <source>
        <dbReference type="ARBA" id="ARBA00001966"/>
    </source>
</evidence>
<dbReference type="PANTHER" id="PTHR11228:SF35">
    <property type="entry name" value="MOLYBDENUM COFACTOR BIOSYNTHESIS PROTEIN A-RELATED"/>
    <property type="match status" value="1"/>
</dbReference>
<sequence>MSLAQGSFIVTLDDLAKQISDEFTDGDFEIIKHDAKEFYCLLEREGFIISGETIQECNEKDTKFSYRIVASEAADESSSPDDQLHLRSTQEFLEEYFDGQHYLTNLHIEITSRCNERCIHCYIPNDCRSHEMEPSLFYDVLRQCKEMNVLHLTISGGEPMLHRHFIDFLRKCREYEFSVNVLSNLTLLDDEIITEIKSNHLLGIQVSLYSMNSDKHDQITKVKGSFDKTKSAILKLIEHDVPLQIACPIIKQNKNCYQDVVNWAKERKIQVGYDHVVLAEYNHSTQNLSCRLSIEEVGDVIRERISKDAKYLQQMEEEACKKRGGFPDDSVCSVCYSSICVSDNGNLYPCAGWQDYVVGNVKNAPLREIWDNSEKVQYLRGLRNLDFPRCIQCADKEFCTMCMVRNANEHTTGDPLAVNEYFCSVAKLNKQLVLGSKQKPVDPAYKMGQVFPFSFPKI</sequence>
<keyword evidence="2" id="KW-0004">4Fe-4S</keyword>
<evidence type="ECO:0000256" key="2">
    <source>
        <dbReference type="ARBA" id="ARBA00022485"/>
    </source>
</evidence>
<evidence type="ECO:0000256" key="4">
    <source>
        <dbReference type="ARBA" id="ARBA00022723"/>
    </source>
</evidence>
<dbReference type="CDD" id="cd01335">
    <property type="entry name" value="Radical_SAM"/>
    <property type="match status" value="1"/>
</dbReference>
<dbReference type="PROSITE" id="PS51918">
    <property type="entry name" value="RADICAL_SAM"/>
    <property type="match status" value="1"/>
</dbReference>